<dbReference type="GO" id="GO:0016301">
    <property type="term" value="F:kinase activity"/>
    <property type="evidence" value="ECO:0007669"/>
    <property type="project" value="UniProtKB-KW"/>
</dbReference>
<dbReference type="PANTHER" id="PTHR45436">
    <property type="entry name" value="SENSOR HISTIDINE KINASE YKOH"/>
    <property type="match status" value="1"/>
</dbReference>
<evidence type="ECO:0000256" key="9">
    <source>
        <dbReference type="ARBA" id="ARBA00023012"/>
    </source>
</evidence>
<dbReference type="EC" id="2.7.13.3" evidence="3"/>
<comment type="catalytic activity">
    <reaction evidence="1">
        <text>ATP + protein L-histidine = ADP + protein N-phospho-L-histidine.</text>
        <dbReference type="EC" id="2.7.13.3"/>
    </reaction>
</comment>
<evidence type="ECO:0000256" key="4">
    <source>
        <dbReference type="ARBA" id="ARBA00022553"/>
    </source>
</evidence>
<feature type="domain" description="HAMP" evidence="12">
    <location>
        <begin position="196"/>
        <end position="247"/>
    </location>
</feature>
<dbReference type="RefSeq" id="WP_275229240.1">
    <property type="nucleotide sequence ID" value="NZ_JARESE010000050.1"/>
</dbReference>
<dbReference type="PROSITE" id="PS50109">
    <property type="entry name" value="HIS_KIN"/>
    <property type="match status" value="1"/>
</dbReference>
<name>A0ABT5WSV6_9SPHN</name>
<dbReference type="InterPro" id="IPR003660">
    <property type="entry name" value="HAMP_dom"/>
</dbReference>
<evidence type="ECO:0000259" key="12">
    <source>
        <dbReference type="PROSITE" id="PS50885"/>
    </source>
</evidence>
<feature type="transmembrane region" description="Helical" evidence="10">
    <location>
        <begin position="178"/>
        <end position="199"/>
    </location>
</feature>
<dbReference type="Gene3D" id="1.10.287.130">
    <property type="match status" value="1"/>
</dbReference>
<accession>A0ABT5WSV6</accession>
<dbReference type="SUPFAM" id="SSF55874">
    <property type="entry name" value="ATPase domain of HSP90 chaperone/DNA topoisomerase II/histidine kinase"/>
    <property type="match status" value="1"/>
</dbReference>
<comment type="subcellular location">
    <subcellularLocation>
        <location evidence="2">Membrane</location>
    </subcellularLocation>
</comment>
<dbReference type="InterPro" id="IPR036890">
    <property type="entry name" value="HATPase_C_sf"/>
</dbReference>
<feature type="domain" description="Histidine kinase" evidence="11">
    <location>
        <begin position="255"/>
        <end position="460"/>
    </location>
</feature>
<dbReference type="Gene3D" id="3.30.565.10">
    <property type="entry name" value="Histidine kinase-like ATPase, C-terminal domain"/>
    <property type="match status" value="1"/>
</dbReference>
<keyword evidence="10" id="KW-0472">Membrane</keyword>
<keyword evidence="9" id="KW-0902">Two-component regulatory system</keyword>
<evidence type="ECO:0000256" key="7">
    <source>
        <dbReference type="ARBA" id="ARBA00022777"/>
    </source>
</evidence>
<dbReference type="InterPro" id="IPR005467">
    <property type="entry name" value="His_kinase_dom"/>
</dbReference>
<dbReference type="SMART" id="SM00387">
    <property type="entry name" value="HATPase_c"/>
    <property type="match status" value="1"/>
</dbReference>
<dbReference type="PROSITE" id="PS50885">
    <property type="entry name" value="HAMP"/>
    <property type="match status" value="1"/>
</dbReference>
<gene>
    <name evidence="13" type="ORF">PYV00_15620</name>
</gene>
<reference evidence="13 14" key="1">
    <citation type="submission" date="2023-03" db="EMBL/GenBank/DDBJ databases">
        <title>NovoSphingobium album sp. nov. isolated from polycyclic aromatic hydrocarbons- and heavy-metal polluted soil.</title>
        <authorList>
            <person name="Liu Z."/>
            <person name="Wang K."/>
        </authorList>
    </citation>
    <scope>NUCLEOTIDE SEQUENCE [LARGE SCALE GENOMIC DNA]</scope>
    <source>
        <strain evidence="13 14">H3SJ31-1</strain>
    </source>
</reference>
<feature type="transmembrane region" description="Helical" evidence="10">
    <location>
        <begin position="21"/>
        <end position="42"/>
    </location>
</feature>
<dbReference type="InterPro" id="IPR003594">
    <property type="entry name" value="HATPase_dom"/>
</dbReference>
<dbReference type="PANTHER" id="PTHR45436:SF5">
    <property type="entry name" value="SENSOR HISTIDINE KINASE TRCS"/>
    <property type="match status" value="1"/>
</dbReference>
<comment type="caution">
    <text evidence="13">The sequence shown here is derived from an EMBL/GenBank/DDBJ whole genome shotgun (WGS) entry which is preliminary data.</text>
</comment>
<dbReference type="InterPro" id="IPR050428">
    <property type="entry name" value="TCS_sensor_his_kinase"/>
</dbReference>
<keyword evidence="8 10" id="KW-1133">Transmembrane helix</keyword>
<dbReference type="Pfam" id="PF02518">
    <property type="entry name" value="HATPase_c"/>
    <property type="match status" value="1"/>
</dbReference>
<dbReference type="EMBL" id="JARESE010000050">
    <property type="protein sequence ID" value="MDE8653136.1"/>
    <property type="molecule type" value="Genomic_DNA"/>
</dbReference>
<proteinExistence type="predicted"/>
<evidence type="ECO:0000256" key="5">
    <source>
        <dbReference type="ARBA" id="ARBA00022679"/>
    </source>
</evidence>
<evidence type="ECO:0000313" key="13">
    <source>
        <dbReference type="EMBL" id="MDE8653136.1"/>
    </source>
</evidence>
<protein>
    <recommendedName>
        <fullName evidence="3">histidine kinase</fullName>
        <ecNumber evidence="3">2.7.13.3</ecNumber>
    </recommendedName>
</protein>
<organism evidence="13 14">
    <name type="scientific">Novosphingobium album</name>
    <name type="common">ex Liu et al. 2023</name>
    <dbReference type="NCBI Taxonomy" id="3031130"/>
    <lineage>
        <taxon>Bacteria</taxon>
        <taxon>Pseudomonadati</taxon>
        <taxon>Pseudomonadota</taxon>
        <taxon>Alphaproteobacteria</taxon>
        <taxon>Sphingomonadales</taxon>
        <taxon>Sphingomonadaceae</taxon>
        <taxon>Novosphingobium</taxon>
    </lineage>
</organism>
<keyword evidence="4" id="KW-0597">Phosphoprotein</keyword>
<evidence type="ECO:0000256" key="2">
    <source>
        <dbReference type="ARBA" id="ARBA00004370"/>
    </source>
</evidence>
<sequence>MSAAFAPAGPARRWHWRSLRLRILLAVLLWVSLGIGGIWFSATRLFAKHVEQQYHEELEVHIKELAGLVRVAPDGRLRMDRPLSDPRYLVPLSGYYWQVSLPGRETIRSASMTRGRLDQSVAHDSTIHHHIEDGPTGPAITYGFLRDAPGAGQVHYAIATDERLLDEAITRFTRELTVWLSALALALVATGLAVVSVGLRPLDRLARATARLRAGAAARLEGDYPTELAPLVGDLNAFIDHNRQTVERARVEAGNLAHALRTPLAVMTDEAERLAHRETTRNAGRILLEQGQVMAQHIEYQLARASSAAGARGPGTASQIGEVLTPILSAMRRLHPDREFLLRAPTGTGAVWPVDPVDLAELLSILLDNAGKWSRHQVRVELAAEPDLPELAVIDDGPGLTPDQIARACDIGTRFDTAMPGSGLGLAIAREIAGAYGLRLTLSPRADGASGLEARLSALPDGA</sequence>
<evidence type="ECO:0000256" key="10">
    <source>
        <dbReference type="SAM" id="Phobius"/>
    </source>
</evidence>
<keyword evidence="14" id="KW-1185">Reference proteome</keyword>
<evidence type="ECO:0000259" key="11">
    <source>
        <dbReference type="PROSITE" id="PS50109"/>
    </source>
</evidence>
<evidence type="ECO:0000256" key="6">
    <source>
        <dbReference type="ARBA" id="ARBA00022692"/>
    </source>
</evidence>
<evidence type="ECO:0000313" key="14">
    <source>
        <dbReference type="Proteomes" id="UP001216253"/>
    </source>
</evidence>
<evidence type="ECO:0000256" key="8">
    <source>
        <dbReference type="ARBA" id="ARBA00022989"/>
    </source>
</evidence>
<keyword evidence="7 13" id="KW-0418">Kinase</keyword>
<keyword evidence="6 10" id="KW-0812">Transmembrane</keyword>
<keyword evidence="5" id="KW-0808">Transferase</keyword>
<evidence type="ECO:0000256" key="3">
    <source>
        <dbReference type="ARBA" id="ARBA00012438"/>
    </source>
</evidence>
<dbReference type="Proteomes" id="UP001216253">
    <property type="component" value="Unassembled WGS sequence"/>
</dbReference>
<evidence type="ECO:0000256" key="1">
    <source>
        <dbReference type="ARBA" id="ARBA00000085"/>
    </source>
</evidence>